<evidence type="ECO:0000256" key="1">
    <source>
        <dbReference type="SAM" id="Phobius"/>
    </source>
</evidence>
<dbReference type="Proteomes" id="UP000659904">
    <property type="component" value="Unassembled WGS sequence"/>
</dbReference>
<proteinExistence type="predicted"/>
<reference evidence="2 3" key="1">
    <citation type="submission" date="2021-01" db="EMBL/GenBank/DDBJ databases">
        <title>Whole genome shotgun sequence of Catellatospora citrea NBRC 14495.</title>
        <authorList>
            <person name="Komaki H."/>
            <person name="Tamura T."/>
        </authorList>
    </citation>
    <scope>NUCLEOTIDE SEQUENCE [LARGE SCALE GENOMIC DNA]</scope>
    <source>
        <strain evidence="2 3">NBRC 14495</strain>
    </source>
</reference>
<sequence length="50" mass="5508">MAAYPYPLGVITNLDTTEVLLVLPVAAVTVAVLGYFAGRAFRQRRSRVDR</sequence>
<dbReference type="EMBL" id="BONH01000002">
    <property type="protein sequence ID" value="GIF96051.1"/>
    <property type="molecule type" value="Genomic_DNA"/>
</dbReference>
<accession>A0A8J3K3G0</accession>
<keyword evidence="1" id="KW-0812">Transmembrane</keyword>
<name>A0A8J3K3G0_9ACTN</name>
<gene>
    <name evidence="2" type="ORF">Cci01nite_11450</name>
</gene>
<keyword evidence="1" id="KW-1133">Transmembrane helix</keyword>
<comment type="caution">
    <text evidence="2">The sequence shown here is derived from an EMBL/GenBank/DDBJ whole genome shotgun (WGS) entry which is preliminary data.</text>
</comment>
<dbReference type="AlphaFoldDB" id="A0A8J3K3G0"/>
<keyword evidence="3" id="KW-1185">Reference proteome</keyword>
<keyword evidence="1" id="KW-0472">Membrane</keyword>
<evidence type="ECO:0000313" key="2">
    <source>
        <dbReference type="EMBL" id="GIF96051.1"/>
    </source>
</evidence>
<feature type="transmembrane region" description="Helical" evidence="1">
    <location>
        <begin position="20"/>
        <end position="41"/>
    </location>
</feature>
<evidence type="ECO:0000313" key="3">
    <source>
        <dbReference type="Proteomes" id="UP000659904"/>
    </source>
</evidence>
<protein>
    <submittedName>
        <fullName evidence="2">Uncharacterized protein</fullName>
    </submittedName>
</protein>
<organism evidence="2 3">
    <name type="scientific">Catellatospora citrea</name>
    <dbReference type="NCBI Taxonomy" id="53366"/>
    <lineage>
        <taxon>Bacteria</taxon>
        <taxon>Bacillati</taxon>
        <taxon>Actinomycetota</taxon>
        <taxon>Actinomycetes</taxon>
        <taxon>Micromonosporales</taxon>
        <taxon>Micromonosporaceae</taxon>
        <taxon>Catellatospora</taxon>
    </lineage>
</organism>